<dbReference type="AlphaFoldDB" id="A0A5B7FH36"/>
<reference evidence="2 3" key="1">
    <citation type="submission" date="2019-05" db="EMBL/GenBank/DDBJ databases">
        <title>Another draft genome of Portunus trituberculatus and its Hox gene families provides insights of decapod evolution.</title>
        <authorList>
            <person name="Jeong J.-H."/>
            <person name="Song I."/>
            <person name="Kim S."/>
            <person name="Choi T."/>
            <person name="Kim D."/>
            <person name="Ryu S."/>
            <person name="Kim W."/>
        </authorList>
    </citation>
    <scope>NUCLEOTIDE SEQUENCE [LARGE SCALE GENOMIC DNA]</scope>
    <source>
        <tissue evidence="2">Muscle</tissue>
    </source>
</reference>
<feature type="compositionally biased region" description="Polar residues" evidence="1">
    <location>
        <begin position="38"/>
        <end position="56"/>
    </location>
</feature>
<feature type="region of interest" description="Disordered" evidence="1">
    <location>
        <begin position="1"/>
        <end position="69"/>
    </location>
</feature>
<proteinExistence type="predicted"/>
<protein>
    <submittedName>
        <fullName evidence="2">Uncharacterized protein</fullName>
    </submittedName>
</protein>
<feature type="compositionally biased region" description="Polar residues" evidence="1">
    <location>
        <begin position="1"/>
        <end position="11"/>
    </location>
</feature>
<evidence type="ECO:0000313" key="3">
    <source>
        <dbReference type="Proteomes" id="UP000324222"/>
    </source>
</evidence>
<dbReference type="EMBL" id="VSRR010006915">
    <property type="protein sequence ID" value="MPC45832.1"/>
    <property type="molecule type" value="Genomic_DNA"/>
</dbReference>
<gene>
    <name evidence="2" type="ORF">E2C01_039538</name>
</gene>
<comment type="caution">
    <text evidence="2">The sequence shown here is derived from an EMBL/GenBank/DDBJ whole genome shotgun (WGS) entry which is preliminary data.</text>
</comment>
<name>A0A5B7FH36_PORTR</name>
<sequence>MQQSGRDSTASLRIVTPQEETNTKPGKMQPNPLHFPLEQQTRCSTPSRPHQQQTSYSKREAQLPKPRLLSTQNKLATRFNTVPGPKSAHVYLC</sequence>
<evidence type="ECO:0000256" key="1">
    <source>
        <dbReference type="SAM" id="MobiDB-lite"/>
    </source>
</evidence>
<dbReference type="Proteomes" id="UP000324222">
    <property type="component" value="Unassembled WGS sequence"/>
</dbReference>
<keyword evidence="3" id="KW-1185">Reference proteome</keyword>
<accession>A0A5B7FH36</accession>
<evidence type="ECO:0000313" key="2">
    <source>
        <dbReference type="EMBL" id="MPC45832.1"/>
    </source>
</evidence>
<organism evidence="2 3">
    <name type="scientific">Portunus trituberculatus</name>
    <name type="common">Swimming crab</name>
    <name type="synonym">Neptunus trituberculatus</name>
    <dbReference type="NCBI Taxonomy" id="210409"/>
    <lineage>
        <taxon>Eukaryota</taxon>
        <taxon>Metazoa</taxon>
        <taxon>Ecdysozoa</taxon>
        <taxon>Arthropoda</taxon>
        <taxon>Crustacea</taxon>
        <taxon>Multicrustacea</taxon>
        <taxon>Malacostraca</taxon>
        <taxon>Eumalacostraca</taxon>
        <taxon>Eucarida</taxon>
        <taxon>Decapoda</taxon>
        <taxon>Pleocyemata</taxon>
        <taxon>Brachyura</taxon>
        <taxon>Eubrachyura</taxon>
        <taxon>Portunoidea</taxon>
        <taxon>Portunidae</taxon>
        <taxon>Portuninae</taxon>
        <taxon>Portunus</taxon>
    </lineage>
</organism>